<accession>W1ILB6</accession>
<dbReference type="EMBL" id="CBXE010000011">
    <property type="protein sequence ID" value="CDL79239.1"/>
    <property type="molecule type" value="Genomic_DNA"/>
</dbReference>
<organism evidence="1 2">
    <name type="scientific">Xenorhabdus cabanillasii JM26</name>
    <dbReference type="NCBI Taxonomy" id="1427517"/>
    <lineage>
        <taxon>Bacteria</taxon>
        <taxon>Pseudomonadati</taxon>
        <taxon>Pseudomonadota</taxon>
        <taxon>Gammaproteobacteria</taxon>
        <taxon>Enterobacterales</taxon>
        <taxon>Morganellaceae</taxon>
        <taxon>Xenorhabdus</taxon>
    </lineage>
</organism>
<proteinExistence type="predicted"/>
<dbReference type="Proteomes" id="UP000019197">
    <property type="component" value="Unassembled WGS sequence"/>
</dbReference>
<name>W1ILB6_9GAMM</name>
<sequence>MGGRKVDMDKEKGAAFSRNPLFYMVELAGVEPASEIPTSSVLHA</sequence>
<comment type="caution">
    <text evidence="1">The sequence shown here is derived from an EMBL/GenBank/DDBJ whole genome shotgun (WGS) entry which is preliminary data.</text>
</comment>
<reference evidence="1 2" key="1">
    <citation type="submission" date="2013-11" db="EMBL/GenBank/DDBJ databases">
        <title>Draft genome sequence and annotation of the entomopathogenic bacterium, Xenorhabdus cabanillasi strain JM26.</title>
        <authorList>
            <person name="Gualtieri M."/>
            <person name="Ogier J.C."/>
            <person name="Pages S."/>
            <person name="Givaudan A."/>
            <person name="Gaudriault S."/>
        </authorList>
    </citation>
    <scope>NUCLEOTIDE SEQUENCE [LARGE SCALE GENOMIC DNA]</scope>
    <source>
        <strain evidence="1 2">JM26</strain>
    </source>
</reference>
<gene>
    <name evidence="1" type="ORF">XCR1_1080002</name>
</gene>
<evidence type="ECO:0000313" key="2">
    <source>
        <dbReference type="Proteomes" id="UP000019197"/>
    </source>
</evidence>
<dbReference type="AlphaFoldDB" id="W1ILB6"/>
<evidence type="ECO:0000313" key="1">
    <source>
        <dbReference type="EMBL" id="CDL79239.1"/>
    </source>
</evidence>
<protein>
    <submittedName>
        <fullName evidence="1">Uncharacterized protein</fullName>
    </submittedName>
</protein>